<dbReference type="RefSeq" id="WP_071875537.1">
    <property type="nucleotide sequence ID" value="NZ_JBHSHF010000004.1"/>
</dbReference>
<organism evidence="6 7">
    <name type="scientific">Enterococcus aquimarinus</name>
    <dbReference type="NCBI Taxonomy" id="328396"/>
    <lineage>
        <taxon>Bacteria</taxon>
        <taxon>Bacillati</taxon>
        <taxon>Bacillota</taxon>
        <taxon>Bacilli</taxon>
        <taxon>Lactobacillales</taxon>
        <taxon>Enterococcaceae</taxon>
        <taxon>Enterococcus</taxon>
    </lineage>
</organism>
<evidence type="ECO:0000256" key="2">
    <source>
        <dbReference type="ARBA" id="ARBA00023125"/>
    </source>
</evidence>
<dbReference type="AlphaFoldDB" id="A0A1L8QPB2"/>
<dbReference type="SUPFAM" id="SSF46785">
    <property type="entry name" value="Winged helix' DNA-binding domain"/>
    <property type="match status" value="1"/>
</dbReference>
<dbReference type="STRING" id="328396.RU93_GL000837"/>
<keyword evidence="3" id="KW-0804">Transcription</keyword>
<evidence type="ECO:0000259" key="5">
    <source>
        <dbReference type="PROSITE" id="PS51078"/>
    </source>
</evidence>
<evidence type="ECO:0008006" key="8">
    <source>
        <dbReference type="Google" id="ProtNLM"/>
    </source>
</evidence>
<dbReference type="OrthoDB" id="9791752at2"/>
<dbReference type="Pfam" id="PF09339">
    <property type="entry name" value="HTH_IclR"/>
    <property type="match status" value="1"/>
</dbReference>
<feature type="domain" description="HTH iclR-type" evidence="4">
    <location>
        <begin position="7"/>
        <end position="67"/>
    </location>
</feature>
<dbReference type="PROSITE" id="PS51077">
    <property type="entry name" value="HTH_ICLR"/>
    <property type="match status" value="1"/>
</dbReference>
<evidence type="ECO:0000259" key="4">
    <source>
        <dbReference type="PROSITE" id="PS51077"/>
    </source>
</evidence>
<dbReference type="PANTHER" id="PTHR30136:SF35">
    <property type="entry name" value="HTH-TYPE TRANSCRIPTIONAL REGULATOR RV1719"/>
    <property type="match status" value="1"/>
</dbReference>
<feature type="domain" description="IclR-ED" evidence="5">
    <location>
        <begin position="68"/>
        <end position="244"/>
    </location>
</feature>
<proteinExistence type="predicted"/>
<dbReference type="InterPro" id="IPR036388">
    <property type="entry name" value="WH-like_DNA-bd_sf"/>
</dbReference>
<accession>A0A1L8QPB2</accession>
<keyword evidence="7" id="KW-1185">Reference proteome</keyword>
<evidence type="ECO:0000313" key="7">
    <source>
        <dbReference type="Proteomes" id="UP000182149"/>
    </source>
</evidence>
<dbReference type="SUPFAM" id="SSF55781">
    <property type="entry name" value="GAF domain-like"/>
    <property type="match status" value="1"/>
</dbReference>
<evidence type="ECO:0000313" key="6">
    <source>
        <dbReference type="EMBL" id="OJG09351.1"/>
    </source>
</evidence>
<reference evidence="6 7" key="1">
    <citation type="submission" date="2014-12" db="EMBL/GenBank/DDBJ databases">
        <title>Draft genome sequences of 29 type strains of Enterococci.</title>
        <authorList>
            <person name="Zhong Z."/>
            <person name="Sun Z."/>
            <person name="Liu W."/>
            <person name="Zhang W."/>
            <person name="Zhang H."/>
        </authorList>
    </citation>
    <scope>NUCLEOTIDE SEQUENCE [LARGE SCALE GENOMIC DNA]</scope>
    <source>
        <strain evidence="6 7">DSM 17690</strain>
    </source>
</reference>
<keyword evidence="2" id="KW-0238">DNA-binding</keyword>
<sequence>MISEEINKSVLNATRIIDLISQREGLGISDIAKELQLPKTSTFRLLKTLEVAGLLIQTNEETYYLGYKFLTYQVGVNEDQNLIHKCLPTIQKISEQTGETVNLTVNRLGKMYNIHSEVGEYYALQSNLAPESELYCSSSGKIFLSYMNDEQLKNYFNHPLLARTIHTITEYEVFIPEKETILSKGIAYDREEYEYGLTCLSVAVLQQGQPIATIGISGPTTRLQYKNFAEIEQLLINEVAQINS</sequence>
<dbReference type="Proteomes" id="UP000182149">
    <property type="component" value="Unassembled WGS sequence"/>
</dbReference>
<dbReference type="PANTHER" id="PTHR30136">
    <property type="entry name" value="HELIX-TURN-HELIX TRANSCRIPTIONAL REGULATOR, ICLR FAMILY"/>
    <property type="match status" value="1"/>
</dbReference>
<protein>
    <recommendedName>
        <fullName evidence="8">IclR family transcriptional regulator</fullName>
    </recommendedName>
</protein>
<gene>
    <name evidence="6" type="ORF">RU93_GL000837</name>
</gene>
<dbReference type="InterPro" id="IPR050707">
    <property type="entry name" value="HTH_MetabolicPath_Reg"/>
</dbReference>
<dbReference type="SMART" id="SM00346">
    <property type="entry name" value="HTH_ICLR"/>
    <property type="match status" value="1"/>
</dbReference>
<name>A0A1L8QPB2_9ENTE</name>
<evidence type="ECO:0000256" key="1">
    <source>
        <dbReference type="ARBA" id="ARBA00023015"/>
    </source>
</evidence>
<dbReference type="Gene3D" id="1.10.10.10">
    <property type="entry name" value="Winged helix-like DNA-binding domain superfamily/Winged helix DNA-binding domain"/>
    <property type="match status" value="1"/>
</dbReference>
<dbReference type="PROSITE" id="PS51078">
    <property type="entry name" value="ICLR_ED"/>
    <property type="match status" value="1"/>
</dbReference>
<dbReference type="InterPro" id="IPR005471">
    <property type="entry name" value="Tscrpt_reg_IclR_N"/>
</dbReference>
<keyword evidence="1" id="KW-0805">Transcription regulation</keyword>
<dbReference type="EMBL" id="JXKD01000017">
    <property type="protein sequence ID" value="OJG09351.1"/>
    <property type="molecule type" value="Genomic_DNA"/>
</dbReference>
<dbReference type="Gene3D" id="3.30.450.40">
    <property type="match status" value="1"/>
</dbReference>
<dbReference type="InterPro" id="IPR014757">
    <property type="entry name" value="Tscrpt_reg_IclR_C"/>
</dbReference>
<dbReference type="GO" id="GO:0003700">
    <property type="term" value="F:DNA-binding transcription factor activity"/>
    <property type="evidence" value="ECO:0007669"/>
    <property type="project" value="TreeGrafter"/>
</dbReference>
<dbReference type="Pfam" id="PF01614">
    <property type="entry name" value="IclR_C"/>
    <property type="match status" value="1"/>
</dbReference>
<evidence type="ECO:0000256" key="3">
    <source>
        <dbReference type="ARBA" id="ARBA00023163"/>
    </source>
</evidence>
<dbReference type="GO" id="GO:0045892">
    <property type="term" value="P:negative regulation of DNA-templated transcription"/>
    <property type="evidence" value="ECO:0007669"/>
    <property type="project" value="UniProtKB-ARBA"/>
</dbReference>
<dbReference type="InterPro" id="IPR036390">
    <property type="entry name" value="WH_DNA-bd_sf"/>
</dbReference>
<comment type="caution">
    <text evidence="6">The sequence shown here is derived from an EMBL/GenBank/DDBJ whole genome shotgun (WGS) entry which is preliminary data.</text>
</comment>
<dbReference type="GO" id="GO:0003677">
    <property type="term" value="F:DNA binding"/>
    <property type="evidence" value="ECO:0007669"/>
    <property type="project" value="UniProtKB-KW"/>
</dbReference>
<dbReference type="InterPro" id="IPR029016">
    <property type="entry name" value="GAF-like_dom_sf"/>
</dbReference>